<protein>
    <recommendedName>
        <fullName evidence="3">DUF4333 domain-containing protein</fullName>
    </recommendedName>
</protein>
<name>A0ABW2CLX5_9ACTN</name>
<dbReference type="Proteomes" id="UP001596380">
    <property type="component" value="Unassembled WGS sequence"/>
</dbReference>
<gene>
    <name evidence="1" type="ORF">ACFQKB_23865</name>
</gene>
<accession>A0ABW2CLX5</accession>
<dbReference type="EMBL" id="JBHSXS010000015">
    <property type="protein sequence ID" value="MFC6882812.1"/>
    <property type="molecule type" value="Genomic_DNA"/>
</dbReference>
<reference evidence="2" key="1">
    <citation type="journal article" date="2019" name="Int. J. Syst. Evol. Microbiol.">
        <title>The Global Catalogue of Microorganisms (GCM) 10K type strain sequencing project: providing services to taxonomists for standard genome sequencing and annotation.</title>
        <authorList>
            <consortium name="The Broad Institute Genomics Platform"/>
            <consortium name="The Broad Institute Genome Sequencing Center for Infectious Disease"/>
            <person name="Wu L."/>
            <person name="Ma J."/>
        </authorList>
    </citation>
    <scope>NUCLEOTIDE SEQUENCE [LARGE SCALE GENOMIC DNA]</scope>
    <source>
        <strain evidence="2">JCM 3369</strain>
    </source>
</reference>
<sequence length="134" mass="14134">MKITRVKALVLGVAAVLMVGAAAAVAYVTLIDSKELRYKTQASLRGALPTAAAAELRARGISLKTPLSCTDVPGWTKRKMRASCTGTTDDKRTVHVIGSGEDATRANYYTILVGGRPLVQNATCLGGDCKKKPN</sequence>
<evidence type="ECO:0008006" key="3">
    <source>
        <dbReference type="Google" id="ProtNLM"/>
    </source>
</evidence>
<keyword evidence="2" id="KW-1185">Reference proteome</keyword>
<proteinExistence type="predicted"/>
<comment type="caution">
    <text evidence="1">The sequence shown here is derived from an EMBL/GenBank/DDBJ whole genome shotgun (WGS) entry which is preliminary data.</text>
</comment>
<evidence type="ECO:0000313" key="2">
    <source>
        <dbReference type="Proteomes" id="UP001596380"/>
    </source>
</evidence>
<organism evidence="1 2">
    <name type="scientific">Actinomadura yumaensis</name>
    <dbReference type="NCBI Taxonomy" id="111807"/>
    <lineage>
        <taxon>Bacteria</taxon>
        <taxon>Bacillati</taxon>
        <taxon>Actinomycetota</taxon>
        <taxon>Actinomycetes</taxon>
        <taxon>Streptosporangiales</taxon>
        <taxon>Thermomonosporaceae</taxon>
        <taxon>Actinomadura</taxon>
    </lineage>
</organism>
<dbReference type="RefSeq" id="WP_309239552.1">
    <property type="nucleotide sequence ID" value="NZ_JBHSXE010000001.1"/>
</dbReference>
<evidence type="ECO:0000313" key="1">
    <source>
        <dbReference type="EMBL" id="MFC6882812.1"/>
    </source>
</evidence>